<dbReference type="RefSeq" id="WP_115828688.1">
    <property type="nucleotide sequence ID" value="NZ_QNUL01000001.1"/>
</dbReference>
<reference evidence="6 7" key="1">
    <citation type="submission" date="2018-07" db="EMBL/GenBank/DDBJ databases">
        <title>Dyadobacter roseus sp. nov., isolated from rose rhizosphere soil.</title>
        <authorList>
            <person name="Chen L."/>
        </authorList>
    </citation>
    <scope>NUCLEOTIDE SEQUENCE [LARGE SCALE GENOMIC DNA]</scope>
    <source>
        <strain evidence="6 7">RS19</strain>
    </source>
</reference>
<name>A0A3D8YHQ3_9BACT</name>
<dbReference type="AlphaFoldDB" id="A0A3D8YHQ3"/>
<evidence type="ECO:0000256" key="3">
    <source>
        <dbReference type="ARBA" id="ARBA00022989"/>
    </source>
</evidence>
<dbReference type="Proteomes" id="UP000256373">
    <property type="component" value="Unassembled WGS sequence"/>
</dbReference>
<keyword evidence="4 5" id="KW-0472">Membrane</keyword>
<feature type="transmembrane region" description="Helical" evidence="5">
    <location>
        <begin position="80"/>
        <end position="97"/>
    </location>
</feature>
<feature type="transmembrane region" description="Helical" evidence="5">
    <location>
        <begin position="109"/>
        <end position="127"/>
    </location>
</feature>
<feature type="transmembrane region" description="Helical" evidence="5">
    <location>
        <begin position="47"/>
        <end position="73"/>
    </location>
</feature>
<evidence type="ECO:0000256" key="2">
    <source>
        <dbReference type="ARBA" id="ARBA00022692"/>
    </source>
</evidence>
<evidence type="ECO:0000256" key="1">
    <source>
        <dbReference type="ARBA" id="ARBA00004141"/>
    </source>
</evidence>
<evidence type="ECO:0000313" key="6">
    <source>
        <dbReference type="EMBL" id="REA64080.1"/>
    </source>
</evidence>
<accession>A0A3D8YHQ3</accession>
<proteinExistence type="predicted"/>
<organism evidence="6 7">
    <name type="scientific">Dyadobacter luteus</name>
    <dbReference type="NCBI Taxonomy" id="2259619"/>
    <lineage>
        <taxon>Bacteria</taxon>
        <taxon>Pseudomonadati</taxon>
        <taxon>Bacteroidota</taxon>
        <taxon>Cytophagia</taxon>
        <taxon>Cytophagales</taxon>
        <taxon>Spirosomataceae</taxon>
        <taxon>Dyadobacter</taxon>
    </lineage>
</organism>
<keyword evidence="7" id="KW-1185">Reference proteome</keyword>
<dbReference type="Pfam" id="PF07681">
    <property type="entry name" value="DoxX"/>
    <property type="match status" value="1"/>
</dbReference>
<evidence type="ECO:0000256" key="5">
    <source>
        <dbReference type="SAM" id="Phobius"/>
    </source>
</evidence>
<gene>
    <name evidence="6" type="ORF">DSL64_00525</name>
</gene>
<evidence type="ECO:0000313" key="7">
    <source>
        <dbReference type="Proteomes" id="UP000256373"/>
    </source>
</evidence>
<keyword evidence="2 5" id="KW-0812">Transmembrane</keyword>
<evidence type="ECO:0000256" key="4">
    <source>
        <dbReference type="ARBA" id="ARBA00023136"/>
    </source>
</evidence>
<comment type="caution">
    <text evidence="6">The sequence shown here is derived from an EMBL/GenBank/DDBJ whole genome shotgun (WGS) entry which is preliminary data.</text>
</comment>
<dbReference type="OrthoDB" id="4732370at2"/>
<dbReference type="GO" id="GO:0016020">
    <property type="term" value="C:membrane"/>
    <property type="evidence" value="ECO:0007669"/>
    <property type="project" value="UniProtKB-SubCell"/>
</dbReference>
<dbReference type="InterPro" id="IPR032808">
    <property type="entry name" value="DoxX"/>
</dbReference>
<sequence length="135" mass="14894">MSFSSAHWAFFLARTAVAMSMFGHGLVRLPKLAGFSNWMLSKFENTMLPASLVIPFSYALPIAEFLTGILLLVGLLTRQALIAGAFIMILLIFGSSMQEDWGAIPSQMLHTAFFCTLLCFTDSHNLISLDSKKKV</sequence>
<comment type="subcellular location">
    <subcellularLocation>
        <location evidence="1">Membrane</location>
        <topology evidence="1">Multi-pass membrane protein</topology>
    </subcellularLocation>
</comment>
<feature type="transmembrane region" description="Helical" evidence="5">
    <location>
        <begin position="7"/>
        <end position="27"/>
    </location>
</feature>
<keyword evidence="3 5" id="KW-1133">Transmembrane helix</keyword>
<dbReference type="EMBL" id="QNUL01000001">
    <property type="protein sequence ID" value="REA64080.1"/>
    <property type="molecule type" value="Genomic_DNA"/>
</dbReference>
<protein>
    <submittedName>
        <fullName evidence="6">DoxX family protein</fullName>
    </submittedName>
</protein>